<feature type="region of interest" description="Disordered" evidence="2">
    <location>
        <begin position="2595"/>
        <end position="2618"/>
    </location>
</feature>
<dbReference type="SUPFAM" id="SSF53271">
    <property type="entry name" value="PRTase-like"/>
    <property type="match status" value="1"/>
</dbReference>
<feature type="region of interest" description="Disordered" evidence="2">
    <location>
        <begin position="1427"/>
        <end position="1452"/>
    </location>
</feature>
<organism evidence="3 4">
    <name type="scientific">Comamonas thiooxydans</name>
    <dbReference type="NCBI Taxonomy" id="363952"/>
    <lineage>
        <taxon>Bacteria</taxon>
        <taxon>Pseudomonadati</taxon>
        <taxon>Pseudomonadota</taxon>
        <taxon>Betaproteobacteria</taxon>
        <taxon>Burkholderiales</taxon>
        <taxon>Comamonadaceae</taxon>
        <taxon>Comamonas</taxon>
    </lineage>
</organism>
<sequence>MAKKKTPPPRALSTFDDLDAAGIGAGYVSPFTPGDAPAADEPPKSRGLLAVANDTVIEAANAAAGGLSSAANFIKPGNAVSGWIDKNIIQAGEESQSDVVKASKKKFREGVANADGVMGELGAVGGYIVENPLLAAAQAAGSFVGPGAAVKGAGMAARAAGLGAKGIERAGRAGGVAAGAAMAGGDAAGTAYDLAIKAGATEEEATAAARQASVIPALVGGVGGAFGAESLLAGAKGFGGGAAARAAKTGLSEAAQEAVEEGVTQYEGQRAAIPFDPSIDPSKGVAAAAGMGAALGGMTGAGTSLLTGGHGSVTGTALDAAINQPQLTVEQAQAAIDSVSNGTASPDQLALLAQLQADRTGQNNVSPILDMDALQRKGVTPIGLLDEVALSREGLGAPVQVVPERGALSRAANLATVTQQASPLTTAAETQEQQQSAQPTEGADMETGEISPEARVGQIQEHLDFLAQMGRSQGWTNEALAQRTALQQELDLLSPAQRMEDLQNQAAEAEARAADWAGRQYRPNPTELPEHAAKGGPADIQEANEQRRLKNIQQAQQEAAAARAQVDQVEGEGNAQAQLAAQQDRAARVAQTAPDILNKQGKPFTVKLPAVKAAQAAGAGWEPVKVEGGYVVRQVQPTDSPAPAASTAPKVPAPAAQAATAKAEVIAREGNAQRQQVAQADQDAGARWDAMQPDAQRAVLAAVPKMAKVIRQNLEGKAWEKMSAGNREKVLGAMNSEAAIAMRESNEATKEVANSSAVQASAARYEYPLQGSTGKPQYELQKAAVDYLNGEADKGALIAKAAQALRDGATLGQVHSLYMRTTDFTTGDGYSAIRAASPDMAKALDIVQDSSVSARDAVRKISALGLSGNQLKAAILDAHVYGKNFSDADEAAMGSGSAKKEQRTDAVQRAGSTSNDEISPSVEGKDLGNGWAAFAPESGTKAVPRAQMPQIKAEHRGAMVNFMNARGIAHQEETVPAASLKPTQAEFSREKVKKALDYEGGDRSILVSQDGHVLDGHHQWMAAREQGKDVKTIRLDAPIDQLLEAAHEFPSSSTSGGAVDSKAADTGTGATFTPSVGAAVEITSGLYQGNSGTVESISDAGRVVVRGDNALATGYSTTADELAPAAKSTPARKPRAAQAGDAEKARADYFTPGNIVKSYSGHDRVLAYTPPDSEGRWSVKVQAVRKDGDSWVSDEGEQERVHGTDPQPREMKAGPVARAEPAPAQTPGSASPAATASKQPTLEAHIALMRRVREGKATAAELREGFKRTEGAREALTAELGTMKKAELLRTGGMSFAYRHKDDRKEEIVEALASRVLDEFSLGRNYGPSSYMATMEGIAKHKKIKAQALRDLVDSLTDEDISSHAKAIEKSRADDKARSEAQAKVLADPQTLEDFHAVMRHHVAKGDSRQDAFLKLTAEQRARYDALEAESTRSAREATKAKRRTEVASAGQTTAGDVIETKHTKHGHDLFVVQLAERVDREDYDTLNASARRMGGSYSSYRGNGAVPGFQFRTKDAAEAFKKLVAGDTGDAQSVAAARRDAFEDDRSQSAAQRLRTMAAALHERADESLSRDRKANTHRRAAMAASAEAAARADKAMAGTMENLAQSIEDGKAKFLDAVRQKVQVEFLTGELRTAKEAQLRSKYKTYAEQERHRGEPMDAETVDFADFPNYTAMRSDLAALGRQLQDRDGTKKLGARLMAVANDVSEAYTDWAKANLLQVSRFGHAGEMADFASKDAAERVIRRSGIADRAIVLPIKRGQNRVVLAPAEAMKQGLWSGDDDKRITLTSDFGRELVEAVGRRAKSEIRLPWQLESAFKKRQRLESMGISTGSEYRSALREFAGVQEAIATPDKIKQMERALIGRRADGLDFFPTSEAVVDSMLAAAEIEPGMAVLEPSAGMGHIADAIRERAGVEPDVVEMSGERRELLEAKGYSLVGSDFTEMRPRDGFTYGDVFRDTEGRLGVMRGSRGMGSDRVGFHPLDADGKPDAQKATWVDRGELTGVEQRDSDSGYDRIIMNPPFSKGRDIQHVRHAYELLRPGGRLVAIMGEGAFFHGNKAAEGFRAWLDDLGATSERLPDGSFMDPSLPVNTSVAARMVVIDKPATPAAGDSDTRFRRQDADFDVDGFLQAMNDGQPVAQARAEAVSAVQKTVDAIRAGWANGPEVTVVYDMADPAIPAAARRADQAQRSGGADGDPEGFYYGGKAYLLASQLHTDKDVARVLMHEALGHHGLRGVFGTGLDSVLKQIVAVRRGDVRRKAIEYGLLDKKKLGDVALDDATAEQIWNAMTPEHRLQAAEEVLAEWAQSRPEMGFVRRAVAAIRTWLRQHVARFKSSEVTDDEIIRSFILPARRWVERGAGAGMAGDIAFSRTSATSMPDAIIGSTLGSASSHPDYAAAKAGDIEAAFRLAQDIVTPELVAKVRAAIGDSKPVVVPVAAEEATGRNRIPVAAAGVLAQRLGLSTSGAIVQANRAHRTGMDGLDRIFAPVDFAGAVEAKPYLLVDDTLTQGGTFAALASHIREGGGTVAGVIALTGKQYSAKIQPTTESLASLRQKHGDLENEFRAATGYGFDSLTESEARYLARYEPADRLRDRISAEGHRGRAGEDQGNAGPGSLEDGPLFSRSRLADIKGSALSQLDNILSHPGKVSMWDKTVGTMRHLAERNPFFKPVYESAQQNIDDVSMLANDAADQAPRILPRVDSMGDIVGKNRKRPVSAADNKAVARPLFEGTLLWGRDLNGQAVLVEDLAKKYANLSAHNKAAMLLKANRIDAGVLAMWQGLPAQQYENMINSRFESKILKAGVVWRDKELQSQFGATADQISLYREARAAIDRSIDMTARADMMRTLGDGYAAMRDAVLEQPSLDSAAQLLLDMLEQDAKAVPDNRDRLAIQMQQIRKRLEDAKALQESGYAPLSRFGRYTVDVVDAAGERQYFGMYETMREANTAARNFRLTFPDATVEQGTMSQQAYKLFAGVTPESLELFGNMLGLDSEGNEAQDKAFQEYLKLTKNNHSALKRMIHRKGTAGFSEDVGRVVANFVYSNARQAAAGLNVGALDKAINAIPKDQGELKDLAMGLRSYIQDPQEEGQAVRGMLFAQYLGGSLASAFVNMTQPFQVTLPWLSQYGGMKKAGAQLARALKDMGTKGFQYEADLAKALQSAEDDGVVSPQEIHQLMSQARGAGALRAGDGTAAGNARATAANAWERTKVAWGQPFALAEQFNRRSTFIASYRLAKEQGIQNPSAFARKAVLDTQFVYSKAVKPQWARGTIGGTMFAFKTYSVSYLELMQRMWTQGAKGSPERAAGRRAVGWSIAMLMLMGGAGGLPFAEDIEDLIDAGGQLMGYSMSVKQWRKQLMQDVLGKELADFIEQGVSGLPGAPVDISGRLGMGNLIPGTGLFLEKRDHSRDMLEIIGPAGDLIQRAATGARKALTGDIAGAALEVSPTAVRNLAKGYDMADSGIYKDSKGRKVIDVTLGEAVAKAVGFQPKSVAETQEATATEQNLIGQNRAMKERLTADMAQAVYDKDVERQAEIRERQQAWNRRNPESPVFIDRRSVRQRVIKMRQTKAERVAAAAPKSIRANVRQSLAEAQGGTTAP</sequence>
<name>A0AA42Q3Z1_9BURK</name>
<evidence type="ECO:0000313" key="3">
    <source>
        <dbReference type="EMBL" id="MDH1336800.1"/>
    </source>
</evidence>
<dbReference type="CDD" id="cd06223">
    <property type="entry name" value="PRTases_typeI"/>
    <property type="match status" value="1"/>
</dbReference>
<feature type="region of interest" description="Disordered" evidence="2">
    <location>
        <begin position="890"/>
        <end position="947"/>
    </location>
</feature>
<dbReference type="InterPro" id="IPR000836">
    <property type="entry name" value="PRTase_dom"/>
</dbReference>
<gene>
    <name evidence="3" type="ORF">N5D63_21870</name>
</gene>
<feature type="region of interest" description="Disordered" evidence="2">
    <location>
        <begin position="419"/>
        <end position="448"/>
    </location>
</feature>
<dbReference type="EMBL" id="JAOCEK010000026">
    <property type="protein sequence ID" value="MDH1336800.1"/>
    <property type="molecule type" value="Genomic_DNA"/>
</dbReference>
<keyword evidence="1" id="KW-0175">Coiled coil</keyword>
<dbReference type="InterPro" id="IPR029063">
    <property type="entry name" value="SAM-dependent_MTases_sf"/>
</dbReference>
<protein>
    <submittedName>
        <fullName evidence="3">PLxRFG domain-containing protein</fullName>
    </submittedName>
</protein>
<dbReference type="Gene3D" id="3.40.50.150">
    <property type="entry name" value="Vaccinia Virus protein VP39"/>
    <property type="match status" value="1"/>
</dbReference>
<evidence type="ECO:0000313" key="4">
    <source>
        <dbReference type="Proteomes" id="UP001161065"/>
    </source>
</evidence>
<dbReference type="Gene3D" id="3.40.50.2020">
    <property type="match status" value="1"/>
</dbReference>
<feature type="compositionally biased region" description="Low complexity" evidence="2">
    <location>
        <begin position="1221"/>
        <end position="1237"/>
    </location>
</feature>
<feature type="compositionally biased region" description="Basic and acidic residues" evidence="2">
    <location>
        <begin position="1427"/>
        <end position="1446"/>
    </location>
</feature>
<evidence type="ECO:0000256" key="1">
    <source>
        <dbReference type="SAM" id="Coils"/>
    </source>
</evidence>
<accession>A0AA42Q3Z1</accession>
<dbReference type="InterPro" id="IPR029057">
    <property type="entry name" value="PRTase-like"/>
</dbReference>
<feature type="region of interest" description="Disordered" evidence="2">
    <location>
        <begin position="1188"/>
        <end position="1239"/>
    </location>
</feature>
<evidence type="ECO:0000256" key="2">
    <source>
        <dbReference type="SAM" id="MobiDB-lite"/>
    </source>
</evidence>
<feature type="compositionally biased region" description="Basic and acidic residues" evidence="2">
    <location>
        <begin position="1198"/>
        <end position="1212"/>
    </location>
</feature>
<comment type="caution">
    <text evidence="3">The sequence shown here is derived from an EMBL/GenBank/DDBJ whole genome shotgun (WGS) entry which is preliminary data.</text>
</comment>
<dbReference type="NCBIfam" id="NF032893">
    <property type="entry name" value="tail-700"/>
    <property type="match status" value="1"/>
</dbReference>
<dbReference type="Proteomes" id="UP001161065">
    <property type="component" value="Unassembled WGS sequence"/>
</dbReference>
<reference evidence="3" key="1">
    <citation type="submission" date="2022-09" db="EMBL/GenBank/DDBJ databases">
        <title>Intensive care unit water sources are persistently colonized with multi-drug resistant bacteria and are the site of extensive horizontal gene transfer of antibiotic resistance genes.</title>
        <authorList>
            <person name="Diorio-Toth L."/>
        </authorList>
    </citation>
    <scope>NUCLEOTIDE SEQUENCE</scope>
    <source>
        <strain evidence="3">GD03832</strain>
    </source>
</reference>
<feature type="compositionally biased region" description="Low complexity" evidence="2">
    <location>
        <begin position="425"/>
        <end position="441"/>
    </location>
</feature>
<proteinExistence type="predicted"/>
<dbReference type="RefSeq" id="WP_280009282.1">
    <property type="nucleotide sequence ID" value="NZ_JAOCEK010000026.1"/>
</dbReference>
<feature type="coiled-coil region" evidence="1">
    <location>
        <begin position="545"/>
        <end position="572"/>
    </location>
</feature>
<feature type="region of interest" description="Disordered" evidence="2">
    <location>
        <begin position="1122"/>
        <end position="1145"/>
    </location>
</feature>
<dbReference type="SUPFAM" id="SSF53335">
    <property type="entry name" value="S-adenosyl-L-methionine-dependent methyltransferases"/>
    <property type="match status" value="1"/>
</dbReference>